<accession>A0A653DZV5</accession>
<sequence length="74" mass="7977">MLRTLSILRFLGFGFYGGWNPRRGFRHDGGAGSRGVGGVSGIVMTDCGASHAIHPRVFGVGFLWRLESASRLPT</sequence>
<protein>
    <submittedName>
        <fullName evidence="1">Uncharacterized protein</fullName>
    </submittedName>
</protein>
<organism evidence="1">
    <name type="scientific">Pseudomonas marincola</name>
    <dbReference type="NCBI Taxonomy" id="437900"/>
    <lineage>
        <taxon>Bacteria</taxon>
        <taxon>Pseudomonadati</taxon>
        <taxon>Pseudomonadota</taxon>
        <taxon>Gammaproteobacteria</taxon>
        <taxon>Pseudomonadales</taxon>
        <taxon>Pseudomonadaceae</taxon>
        <taxon>Pseudomonas</taxon>
    </lineage>
</organism>
<gene>
    <name evidence="1" type="ORF">PMYSY11_0869</name>
</gene>
<reference evidence="1" key="1">
    <citation type="submission" date="2019-02" db="EMBL/GenBank/DDBJ databases">
        <authorList>
            <consortium name="Genoscope - CEA"/>
            <person name="William W."/>
        </authorList>
    </citation>
    <scope>NUCLEOTIDE SEQUENCE [LARGE SCALE GENOMIC DNA]</scope>
    <source>
        <strain evidence="1">YSy11</strain>
    </source>
</reference>
<dbReference type="AlphaFoldDB" id="A0A653DZV5"/>
<dbReference type="EMBL" id="LR215729">
    <property type="protein sequence ID" value="VEV95916.1"/>
    <property type="molecule type" value="Genomic_DNA"/>
</dbReference>
<name>A0A653DZV5_9PSED</name>
<evidence type="ECO:0000313" key="1">
    <source>
        <dbReference type="EMBL" id="VEV95916.1"/>
    </source>
</evidence>
<proteinExistence type="predicted"/>